<organism evidence="2 3">
    <name type="scientific">Postechiella marina</name>
    <dbReference type="NCBI Taxonomy" id="943941"/>
    <lineage>
        <taxon>Bacteria</taxon>
        <taxon>Pseudomonadati</taxon>
        <taxon>Bacteroidota</taxon>
        <taxon>Flavobacteriia</taxon>
        <taxon>Flavobacteriales</taxon>
        <taxon>Flavobacteriaceae</taxon>
        <taxon>Postechiella</taxon>
    </lineage>
</organism>
<gene>
    <name evidence="2" type="ORF">GCM10022291_24770</name>
</gene>
<evidence type="ECO:0000313" key="2">
    <source>
        <dbReference type="EMBL" id="GAA4237592.1"/>
    </source>
</evidence>
<evidence type="ECO:0000313" key="3">
    <source>
        <dbReference type="Proteomes" id="UP001501496"/>
    </source>
</evidence>
<feature type="coiled-coil region" evidence="1">
    <location>
        <begin position="16"/>
        <end position="50"/>
    </location>
</feature>
<evidence type="ECO:0000256" key="1">
    <source>
        <dbReference type="SAM" id="Coils"/>
    </source>
</evidence>
<dbReference type="EMBL" id="BAABCA010000005">
    <property type="protein sequence ID" value="GAA4237592.1"/>
    <property type="molecule type" value="Genomic_DNA"/>
</dbReference>
<comment type="caution">
    <text evidence="2">The sequence shown here is derived from an EMBL/GenBank/DDBJ whole genome shotgun (WGS) entry which is preliminary data.</text>
</comment>
<keyword evidence="3" id="KW-1185">Reference proteome</keyword>
<dbReference type="Proteomes" id="UP001501496">
    <property type="component" value="Unassembled WGS sequence"/>
</dbReference>
<name>A0ABP8CCG4_9FLAO</name>
<sequence length="199" mass="23266">MVGIIFIVGCIAFYFYTKHESKVERLERNIEKLKNEKARLKIDKNLKKQSTILVDDEDEQFIDGGYTSVNQYNHAIDEIVKSAKYSPIERIYYEAQLPDQLSNDISLKEKTQEHLDYLESKGVNQNDIIAAKEILRMREDISGRKLDFEGFVLETINFKDKYVTKEIYLGLIKIYETAGRDITISTTTLYNRLFLDLPF</sequence>
<protein>
    <submittedName>
        <fullName evidence="2">Uncharacterized protein</fullName>
    </submittedName>
</protein>
<keyword evidence="1" id="KW-0175">Coiled coil</keyword>
<accession>A0ABP8CCG4</accession>
<dbReference type="RefSeq" id="WP_344788580.1">
    <property type="nucleotide sequence ID" value="NZ_BAABCA010000005.1"/>
</dbReference>
<proteinExistence type="predicted"/>
<reference evidence="3" key="1">
    <citation type="journal article" date="2019" name="Int. J. Syst. Evol. Microbiol.">
        <title>The Global Catalogue of Microorganisms (GCM) 10K type strain sequencing project: providing services to taxonomists for standard genome sequencing and annotation.</title>
        <authorList>
            <consortium name="The Broad Institute Genomics Platform"/>
            <consortium name="The Broad Institute Genome Sequencing Center for Infectious Disease"/>
            <person name="Wu L."/>
            <person name="Ma J."/>
        </authorList>
    </citation>
    <scope>NUCLEOTIDE SEQUENCE [LARGE SCALE GENOMIC DNA]</scope>
    <source>
        <strain evidence="3">JCM 17630</strain>
    </source>
</reference>